<evidence type="ECO:0000256" key="5">
    <source>
        <dbReference type="ARBA" id="ARBA00022741"/>
    </source>
</evidence>
<dbReference type="GO" id="GO:0005886">
    <property type="term" value="C:plasma membrane"/>
    <property type="evidence" value="ECO:0007669"/>
    <property type="project" value="UniProtKB-SubCell"/>
</dbReference>
<dbReference type="FunFam" id="3.40.50.300:FF:000134">
    <property type="entry name" value="Iron-enterobactin ABC transporter ATP-binding protein"/>
    <property type="match status" value="1"/>
</dbReference>
<evidence type="ECO:0000256" key="1">
    <source>
        <dbReference type="ARBA" id="ARBA00004202"/>
    </source>
</evidence>
<evidence type="ECO:0000256" key="4">
    <source>
        <dbReference type="ARBA" id="ARBA00022496"/>
    </source>
</evidence>
<feature type="domain" description="ABC transporter" evidence="10">
    <location>
        <begin position="2"/>
        <end position="236"/>
    </location>
</feature>
<keyword evidence="5" id="KW-0547">Nucleotide-binding</keyword>
<evidence type="ECO:0000256" key="7">
    <source>
        <dbReference type="ARBA" id="ARBA00023004"/>
    </source>
</evidence>
<keyword evidence="7" id="KW-0408">Iron</keyword>
<evidence type="ECO:0000256" key="9">
    <source>
        <dbReference type="ARBA" id="ARBA00023136"/>
    </source>
</evidence>
<dbReference type="AlphaFoldDB" id="A0A0H5SJX6"/>
<dbReference type="Pfam" id="PF00005">
    <property type="entry name" value="ABC_tran"/>
    <property type="match status" value="1"/>
</dbReference>
<dbReference type="InterPro" id="IPR051535">
    <property type="entry name" value="Siderophore_ABC-ATPase"/>
</dbReference>
<dbReference type="GO" id="GO:0006826">
    <property type="term" value="P:iron ion transport"/>
    <property type="evidence" value="ECO:0007669"/>
    <property type="project" value="UniProtKB-KW"/>
</dbReference>
<keyword evidence="8" id="KW-0406">Ion transport</keyword>
<dbReference type="InterPro" id="IPR003593">
    <property type="entry name" value="AAA+_ATPase"/>
</dbReference>
<evidence type="ECO:0000313" key="11">
    <source>
        <dbReference type="EMBL" id="CRZ35405.1"/>
    </source>
</evidence>
<dbReference type="SMART" id="SM00382">
    <property type="entry name" value="AAA"/>
    <property type="match status" value="1"/>
</dbReference>
<keyword evidence="12" id="KW-1185">Reference proteome</keyword>
<dbReference type="Gene3D" id="3.40.50.300">
    <property type="entry name" value="P-loop containing nucleotide triphosphate hydrolases"/>
    <property type="match status" value="1"/>
</dbReference>
<evidence type="ECO:0000259" key="10">
    <source>
        <dbReference type="PROSITE" id="PS50893"/>
    </source>
</evidence>
<evidence type="ECO:0000256" key="6">
    <source>
        <dbReference type="ARBA" id="ARBA00022840"/>
    </source>
</evidence>
<dbReference type="InterPro" id="IPR027417">
    <property type="entry name" value="P-loop_NTPase"/>
</dbReference>
<proteinExistence type="predicted"/>
<organism evidence="11 12">
    <name type="scientific">Herbinix hemicellulosilytica</name>
    <dbReference type="NCBI Taxonomy" id="1564487"/>
    <lineage>
        <taxon>Bacteria</taxon>
        <taxon>Bacillati</taxon>
        <taxon>Bacillota</taxon>
        <taxon>Clostridia</taxon>
        <taxon>Lachnospirales</taxon>
        <taxon>Lachnospiraceae</taxon>
        <taxon>Herbinix</taxon>
    </lineage>
</organism>
<evidence type="ECO:0000256" key="2">
    <source>
        <dbReference type="ARBA" id="ARBA00022448"/>
    </source>
</evidence>
<dbReference type="GO" id="GO:0016887">
    <property type="term" value="F:ATP hydrolysis activity"/>
    <property type="evidence" value="ECO:0007669"/>
    <property type="project" value="InterPro"/>
</dbReference>
<name>A0A0H5SJX6_HERHM</name>
<gene>
    <name evidence="11" type="primary">yclP</name>
    <name evidence="11" type="ORF">HHT355_2208</name>
</gene>
<dbReference type="Proteomes" id="UP000236497">
    <property type="component" value="Unassembled WGS sequence"/>
</dbReference>
<evidence type="ECO:0000256" key="8">
    <source>
        <dbReference type="ARBA" id="ARBA00023065"/>
    </source>
</evidence>
<keyword evidence="3" id="KW-1003">Cell membrane</keyword>
<dbReference type="PANTHER" id="PTHR42771">
    <property type="entry name" value="IRON(3+)-HYDROXAMATE IMPORT ATP-BINDING PROTEIN FHUC"/>
    <property type="match status" value="1"/>
</dbReference>
<keyword evidence="2" id="KW-0813">Transport</keyword>
<dbReference type="CDD" id="cd03214">
    <property type="entry name" value="ABC_Iron-Siderophores_B12_Hemin"/>
    <property type="match status" value="1"/>
</dbReference>
<dbReference type="RefSeq" id="WP_103203489.1">
    <property type="nucleotide sequence ID" value="NZ_CVTD020000024.1"/>
</dbReference>
<accession>A0A0H5SJX6</accession>
<dbReference type="InterPro" id="IPR003439">
    <property type="entry name" value="ABC_transporter-like_ATP-bd"/>
</dbReference>
<keyword evidence="6 11" id="KW-0067">ATP-binding</keyword>
<evidence type="ECO:0000256" key="3">
    <source>
        <dbReference type="ARBA" id="ARBA00022475"/>
    </source>
</evidence>
<dbReference type="OrthoDB" id="9799337at2"/>
<dbReference type="PROSITE" id="PS50893">
    <property type="entry name" value="ABC_TRANSPORTER_2"/>
    <property type="match status" value="1"/>
</dbReference>
<comment type="subcellular location">
    <subcellularLocation>
        <location evidence="1">Cell membrane</location>
        <topology evidence="1">Peripheral membrane protein</topology>
    </subcellularLocation>
</comment>
<dbReference type="PANTHER" id="PTHR42771:SF3">
    <property type="entry name" value="PETROBACTIN IMPORT ATP-BINDING PROTEIN YCLP"/>
    <property type="match status" value="1"/>
</dbReference>
<evidence type="ECO:0000313" key="12">
    <source>
        <dbReference type="Proteomes" id="UP000236497"/>
    </source>
</evidence>
<reference evidence="11 12" key="1">
    <citation type="submission" date="2015-06" db="EMBL/GenBank/DDBJ databases">
        <authorList>
            <person name="Wibberg Daniel"/>
        </authorList>
    </citation>
    <scope>NUCLEOTIDE SEQUENCE [LARGE SCALE GENOMIC DNA]</scope>
    <source>
        <strain evidence="11 12">T3/55T</strain>
    </source>
</reference>
<keyword evidence="4" id="KW-0410">Iron transport</keyword>
<protein>
    <submittedName>
        <fullName evidence="11">Putative ABC transporter ATP-binding protein YclP</fullName>
    </submittedName>
</protein>
<keyword evidence="9" id="KW-0472">Membrane</keyword>
<dbReference type="GO" id="GO:0005524">
    <property type="term" value="F:ATP binding"/>
    <property type="evidence" value="ECO:0007669"/>
    <property type="project" value="UniProtKB-KW"/>
</dbReference>
<dbReference type="EMBL" id="CVTD020000024">
    <property type="protein sequence ID" value="CRZ35405.1"/>
    <property type="molecule type" value="Genomic_DNA"/>
</dbReference>
<dbReference type="SUPFAM" id="SSF52540">
    <property type="entry name" value="P-loop containing nucleoside triphosphate hydrolases"/>
    <property type="match status" value="1"/>
</dbReference>
<sequence length="252" mass="28763">MIAVRNITKIYGDKKVVDSVDLDIPKGKIIAFIGSNGAGKSTLISMICRTLKKDDGEVYIDDKELKDWKSNELSKRLSILKQSNFLNIRLTVRELVSFGRFPYSKGRLNDEDIRHIDKALEYMGLKELQNRYLDELSGGQRQMAYIAMVIAQDTEYIFLDEPLNNLDMKHSVKIMKVLKRLVGELGKTIMVVIHDINFVSCYADYVVAMKDGKIIKQGDTCQIIQSGVLYDIYGMNIDVQNYCGKNICLYYS</sequence>